<evidence type="ECO:0000256" key="6">
    <source>
        <dbReference type="ARBA" id="ARBA00022617"/>
    </source>
</evidence>
<evidence type="ECO:0000256" key="1">
    <source>
        <dbReference type="ARBA" id="ARBA00003068"/>
    </source>
</evidence>
<dbReference type="RefSeq" id="YP_009297541.1">
    <property type="nucleotide sequence ID" value="NC_031177.1"/>
</dbReference>
<dbReference type="InterPro" id="IPR024058">
    <property type="entry name" value="Cyt-f_TM"/>
</dbReference>
<keyword evidence="5 17" id="KW-0602">Photosynthesis</keyword>
<dbReference type="InterPro" id="IPR002325">
    <property type="entry name" value="Cyt_f"/>
</dbReference>
<comment type="subcellular location">
    <subcellularLocation>
        <location evidence="17">Cellular thylakoid membrane</location>
        <topology evidence="17">Single-pass membrane protein</topology>
    </subcellularLocation>
    <subcellularLocation>
        <location evidence="16">Plastid thylakoid membrane</location>
        <topology evidence="16">Single-pass membrane protein</topology>
    </subcellularLocation>
</comment>
<dbReference type="Pfam" id="PF16639">
    <property type="entry name" value="Apocytochr_F_N"/>
    <property type="match status" value="1"/>
</dbReference>
<comment type="subunit">
    <text evidence="15 17">The 4 large subunits of the cytochrome b6-f complex are cytochrome b6, subunit IV (17 kDa polypeptide, PetD), cytochrome f and the Rieske protein, while the 4 small subunits are PetG, PetL, PetM and PetN. The complex functions as a dimer.</text>
</comment>
<keyword evidence="20" id="KW-0934">Plastid</keyword>
<feature type="transmembrane region" description="Helical" evidence="17">
    <location>
        <begin position="281"/>
        <end position="300"/>
    </location>
</feature>
<evidence type="ECO:0000256" key="15">
    <source>
        <dbReference type="ARBA" id="ARBA00025834"/>
    </source>
</evidence>
<dbReference type="GO" id="GO:0055035">
    <property type="term" value="C:plastid thylakoid membrane"/>
    <property type="evidence" value="ECO:0007669"/>
    <property type="project" value="UniProtKB-SubCell"/>
</dbReference>
<keyword evidence="4 17" id="KW-0813">Transport</keyword>
<gene>
    <name evidence="17 20" type="primary">petA</name>
    <name evidence="20" type="ORF">Hrvl_025</name>
</gene>
<dbReference type="FunFam" id="2.60.40.830:FF:000001">
    <property type="entry name" value="Cytochrome f"/>
    <property type="match status" value="1"/>
</dbReference>
<proteinExistence type="inferred from homology"/>
<evidence type="ECO:0000256" key="7">
    <source>
        <dbReference type="ARBA" id="ARBA00022692"/>
    </source>
</evidence>
<dbReference type="InterPro" id="IPR024094">
    <property type="entry name" value="Cyt_f_lg_dom"/>
</dbReference>
<evidence type="ECO:0000256" key="10">
    <source>
        <dbReference type="ARBA" id="ARBA00022982"/>
    </source>
</evidence>
<keyword evidence="11 17" id="KW-1133">Transmembrane helix</keyword>
<dbReference type="GO" id="GO:0020037">
    <property type="term" value="F:heme binding"/>
    <property type="evidence" value="ECO:0007669"/>
    <property type="project" value="InterPro"/>
</dbReference>
<dbReference type="InterPro" id="IPR011054">
    <property type="entry name" value="Rudment_hybrid_motif"/>
</dbReference>
<dbReference type="Pfam" id="PF01333">
    <property type="entry name" value="Apocytochr_F_C"/>
    <property type="match status" value="1"/>
</dbReference>
<dbReference type="SUPFAM" id="SSF103431">
    <property type="entry name" value="Cytochrome f subunit of the cytochrome b6f complex, transmembrane anchor"/>
    <property type="match status" value="1"/>
</dbReference>
<evidence type="ECO:0000256" key="11">
    <source>
        <dbReference type="ARBA" id="ARBA00022989"/>
    </source>
</evidence>
<dbReference type="EMBL" id="KX284723">
    <property type="protein sequence ID" value="AOM67085.1"/>
    <property type="molecule type" value="Genomic_DNA"/>
</dbReference>
<name>A0A1C9CFE0_9FLOR</name>
<feature type="domain" description="Cytochrome f large" evidence="19">
    <location>
        <begin position="32"/>
        <end position="186"/>
    </location>
</feature>
<evidence type="ECO:0000259" key="19">
    <source>
        <dbReference type="Pfam" id="PF16639"/>
    </source>
</evidence>
<dbReference type="PRINTS" id="PR00610">
    <property type="entry name" value="CYTOCHROMEF"/>
</dbReference>
<feature type="binding site" description="axial binding residue" evidence="17 18">
    <location>
        <position position="56"/>
    </location>
    <ligand>
        <name>heme</name>
        <dbReference type="ChEBI" id="CHEBI:30413"/>
    </ligand>
    <ligandPart>
        <name>Fe</name>
        <dbReference type="ChEBI" id="CHEBI:18248"/>
    </ligandPart>
</feature>
<keyword evidence="12 17" id="KW-0408">Iron</keyword>
<feature type="binding site" description="covalent" evidence="17 18">
    <location>
        <position position="52"/>
    </location>
    <ligand>
        <name>heme</name>
        <dbReference type="ChEBI" id="CHEBI:30413"/>
    </ligand>
</feature>
<dbReference type="PROSITE" id="PS51010">
    <property type="entry name" value="CYTF"/>
    <property type="match status" value="1"/>
</dbReference>
<geneLocation type="plastid" evidence="20"/>
<feature type="binding site" description="axial binding residue" evidence="17 18">
    <location>
        <position position="32"/>
    </location>
    <ligand>
        <name>heme</name>
        <dbReference type="ChEBI" id="CHEBI:30413"/>
    </ligand>
    <ligandPart>
        <name>Fe</name>
        <dbReference type="ChEBI" id="CHEBI:18248"/>
    </ligandPart>
</feature>
<dbReference type="HAMAP" id="MF_00610">
    <property type="entry name" value="Cytb6_f_cytF"/>
    <property type="match status" value="1"/>
</dbReference>
<keyword evidence="6 17" id="KW-0349">Heme</keyword>
<evidence type="ECO:0000256" key="4">
    <source>
        <dbReference type="ARBA" id="ARBA00022448"/>
    </source>
</evidence>
<organism evidence="20">
    <name type="scientific">Hildenbrandia rivularis</name>
    <dbReference type="NCBI Taxonomy" id="135206"/>
    <lineage>
        <taxon>Eukaryota</taxon>
        <taxon>Rhodophyta</taxon>
        <taxon>Florideophyceae</taxon>
        <taxon>Hildenbrandiophycidae</taxon>
        <taxon>Hildenbrandiales</taxon>
        <taxon>Hildenbrandiaceae</taxon>
        <taxon>Hildenbrandia</taxon>
    </lineage>
</organism>
<keyword evidence="8 17" id="KW-0479">Metal-binding</keyword>
<comment type="similarity">
    <text evidence="2 17">Belongs to the cytochrome f family.</text>
</comment>
<keyword evidence="7 17" id="KW-0812">Transmembrane</keyword>
<dbReference type="SUPFAM" id="SSF49441">
    <property type="entry name" value="Cytochrome f, large domain"/>
    <property type="match status" value="1"/>
</dbReference>
<dbReference type="InterPro" id="IPR036826">
    <property type="entry name" value="Cyt_f_lg_dom_sf"/>
</dbReference>
<dbReference type="GeneID" id="29074097"/>
<evidence type="ECO:0000256" key="13">
    <source>
        <dbReference type="ARBA" id="ARBA00023078"/>
    </source>
</evidence>
<dbReference type="AlphaFoldDB" id="A0A1C9CFE0"/>
<evidence type="ECO:0000256" key="3">
    <source>
        <dbReference type="ARBA" id="ARBA00013528"/>
    </source>
</evidence>
<evidence type="ECO:0000256" key="5">
    <source>
        <dbReference type="ARBA" id="ARBA00022531"/>
    </source>
</evidence>
<evidence type="ECO:0000256" key="14">
    <source>
        <dbReference type="ARBA" id="ARBA00023136"/>
    </source>
</evidence>
<comment type="cofactor">
    <cofactor evidence="17 18">
        <name>heme</name>
        <dbReference type="ChEBI" id="CHEBI:30413"/>
    </cofactor>
    <text evidence="17 18">Binds 1 heme group covalently.</text>
</comment>
<evidence type="ECO:0000256" key="18">
    <source>
        <dbReference type="PIRSR" id="PIRSR602325-50"/>
    </source>
</evidence>
<dbReference type="PANTHER" id="PTHR33288">
    <property type="match status" value="1"/>
</dbReference>
<reference evidence="20" key="1">
    <citation type="journal article" date="2016" name="BMC Biol.">
        <title>Parallel evolution of highly conserved plastid genome architecture in red seaweeds and seed plants.</title>
        <authorList>
            <person name="Lee J."/>
            <person name="Cho C.H."/>
            <person name="Park S.I."/>
            <person name="Choi J.W."/>
            <person name="Song H.S."/>
            <person name="West J.A."/>
            <person name="Bhattacharya D."/>
            <person name="Yoon H.S."/>
        </authorList>
    </citation>
    <scope>NUCLEOTIDE SEQUENCE</scope>
</reference>
<keyword evidence="13 17" id="KW-0793">Thylakoid</keyword>
<evidence type="ECO:0000256" key="9">
    <source>
        <dbReference type="ARBA" id="ARBA00022729"/>
    </source>
</evidence>
<dbReference type="Gene3D" id="1.20.5.700">
    <property type="entry name" value="Single helix bin"/>
    <property type="match status" value="1"/>
</dbReference>
<keyword evidence="14 17" id="KW-0472">Membrane</keyword>
<dbReference type="Gene3D" id="2.40.50.100">
    <property type="match status" value="1"/>
</dbReference>
<evidence type="ECO:0000256" key="2">
    <source>
        <dbReference type="ARBA" id="ARBA00008923"/>
    </source>
</evidence>
<keyword evidence="9 17" id="KW-0732">Signal</keyword>
<evidence type="ECO:0000313" key="20">
    <source>
        <dbReference type="EMBL" id="AOM67085.1"/>
    </source>
</evidence>
<dbReference type="GO" id="GO:0009055">
    <property type="term" value="F:electron transfer activity"/>
    <property type="evidence" value="ECO:0007669"/>
    <property type="project" value="UniProtKB-UniRule"/>
</dbReference>
<dbReference type="Gene3D" id="2.60.40.830">
    <property type="entry name" value="Cytochrome f large domain"/>
    <property type="match status" value="1"/>
</dbReference>
<dbReference type="GO" id="GO:0005506">
    <property type="term" value="F:iron ion binding"/>
    <property type="evidence" value="ECO:0007669"/>
    <property type="project" value="InterPro"/>
</dbReference>
<accession>A0A1C9CFE0</accession>
<dbReference type="SUPFAM" id="SSF51246">
    <property type="entry name" value="Rudiment single hybrid motif"/>
    <property type="match status" value="1"/>
</dbReference>
<dbReference type="GO" id="GO:0015979">
    <property type="term" value="P:photosynthesis"/>
    <property type="evidence" value="ECO:0007669"/>
    <property type="project" value="UniProtKB-UniRule"/>
</dbReference>
<evidence type="ECO:0000256" key="12">
    <source>
        <dbReference type="ARBA" id="ARBA00023004"/>
    </source>
</evidence>
<keyword evidence="10 17" id="KW-0249">Electron transport</keyword>
<dbReference type="PANTHER" id="PTHR33288:SF10">
    <property type="entry name" value="CYTOCHROME F"/>
    <property type="match status" value="1"/>
</dbReference>
<comment type="function">
    <text evidence="1 17">Component of the cytochrome b6-f complex, which mediates electron transfer between photosystem II (PSII) and photosystem I (PSI), cyclic electron flow around PSI, and state transitions.</text>
</comment>
<evidence type="ECO:0000256" key="17">
    <source>
        <dbReference type="HAMAP-Rule" id="MF_00610"/>
    </source>
</evidence>
<feature type="binding site" description="covalent" evidence="17 18">
    <location>
        <position position="55"/>
    </location>
    <ligand>
        <name>heme</name>
        <dbReference type="ChEBI" id="CHEBI:30413"/>
    </ligand>
</feature>
<sequence>MKLNRSIKFAFLALALPGIFFNTVNLTKCHGFPIYAQQSYDNPREATGRIVCANCHLAQKPVTIEVPQAVLPNSTFEAIVKIPYDNQQKQILGNGMKGELNIGGIVILPEGFKLAPKHKTSKATQLKNKGIYIQPYSKAKDNILVVGPIPGNSHQEIIFPIIAPDPAQNKNVHFLKYSIYVGGNRGRGQIYPSGDKSNNNAITATIDGQVHKIETLNNGGLVVEIKDTNGDIKTAQIPSSLDLRVHLGDVVKQDEALTSDPNIGGFGQSETEIVLQNPKRIQGMIVFFLILTVAQIFFILKKKQFEKVQALERNF</sequence>
<protein>
    <recommendedName>
        <fullName evidence="3 17">Cytochrome f</fullName>
    </recommendedName>
</protein>
<evidence type="ECO:0000256" key="8">
    <source>
        <dbReference type="ARBA" id="ARBA00022723"/>
    </source>
</evidence>
<evidence type="ECO:0000256" key="16">
    <source>
        <dbReference type="ARBA" id="ARBA00046266"/>
    </source>
</evidence>